<accession>A0ABW1ZTL3</accession>
<evidence type="ECO:0000313" key="2">
    <source>
        <dbReference type="Proteomes" id="UP001596317"/>
    </source>
</evidence>
<organism evidence="1 2">
    <name type="scientific">Deinococcus multiflagellatus</name>
    <dbReference type="NCBI Taxonomy" id="1656887"/>
    <lineage>
        <taxon>Bacteria</taxon>
        <taxon>Thermotogati</taxon>
        <taxon>Deinococcota</taxon>
        <taxon>Deinococci</taxon>
        <taxon>Deinococcales</taxon>
        <taxon>Deinococcaceae</taxon>
        <taxon>Deinococcus</taxon>
    </lineage>
</organism>
<proteinExistence type="predicted"/>
<protein>
    <submittedName>
        <fullName evidence="1">Uncharacterized protein</fullName>
    </submittedName>
</protein>
<dbReference type="EMBL" id="JBHSWB010000004">
    <property type="protein sequence ID" value="MFC6663827.1"/>
    <property type="molecule type" value="Genomic_DNA"/>
</dbReference>
<name>A0ABW1ZTL3_9DEIO</name>
<gene>
    <name evidence="1" type="ORF">ACFP90_27935</name>
</gene>
<keyword evidence="2" id="KW-1185">Reference proteome</keyword>
<evidence type="ECO:0000313" key="1">
    <source>
        <dbReference type="EMBL" id="MFC6663827.1"/>
    </source>
</evidence>
<comment type="caution">
    <text evidence="1">The sequence shown here is derived from an EMBL/GenBank/DDBJ whole genome shotgun (WGS) entry which is preliminary data.</text>
</comment>
<dbReference type="RefSeq" id="WP_224609891.1">
    <property type="nucleotide sequence ID" value="NZ_JAIQXV010000012.1"/>
</dbReference>
<sequence length="103" mass="10605">MISLSPDPASADVLAARYGTFVASTFVPAPGVTDVGHARARVVTHGLTWHLVQVTATAQAHGTTGTGTVGGVEDDQPLKCLAATLEAEQLAREDARGWAILAL</sequence>
<dbReference type="Proteomes" id="UP001596317">
    <property type="component" value="Unassembled WGS sequence"/>
</dbReference>
<reference evidence="2" key="1">
    <citation type="journal article" date="2019" name="Int. J. Syst. Evol. Microbiol.">
        <title>The Global Catalogue of Microorganisms (GCM) 10K type strain sequencing project: providing services to taxonomists for standard genome sequencing and annotation.</title>
        <authorList>
            <consortium name="The Broad Institute Genomics Platform"/>
            <consortium name="The Broad Institute Genome Sequencing Center for Infectious Disease"/>
            <person name="Wu L."/>
            <person name="Ma J."/>
        </authorList>
    </citation>
    <scope>NUCLEOTIDE SEQUENCE [LARGE SCALE GENOMIC DNA]</scope>
    <source>
        <strain evidence="2">CCUG 63830</strain>
    </source>
</reference>